<dbReference type="Gene3D" id="3.40.366.10">
    <property type="entry name" value="Malonyl-Coenzyme A Acyl Carrier Protein, domain 2"/>
    <property type="match status" value="1"/>
</dbReference>
<dbReference type="InterPro" id="IPR016035">
    <property type="entry name" value="Acyl_Trfase/lysoPLipase"/>
</dbReference>
<name>A0A7J0CHJ1_STRMI</name>
<dbReference type="CDD" id="cd00833">
    <property type="entry name" value="PKS"/>
    <property type="match status" value="2"/>
</dbReference>
<feature type="domain" description="Ketosynthase family 3 (KS3)" evidence="3">
    <location>
        <begin position="3"/>
        <end position="457"/>
    </location>
</feature>
<dbReference type="SUPFAM" id="SSF55048">
    <property type="entry name" value="Probable ACP-binding domain of malonyl-CoA ACP transacylase"/>
    <property type="match status" value="1"/>
</dbReference>
<dbReference type="PROSITE" id="PS52004">
    <property type="entry name" value="KS3_2"/>
    <property type="match status" value="2"/>
</dbReference>
<dbReference type="SMART" id="SM00827">
    <property type="entry name" value="PKS_AT"/>
    <property type="match status" value="1"/>
</dbReference>
<evidence type="ECO:0000313" key="4">
    <source>
        <dbReference type="EMBL" id="GFN01926.1"/>
    </source>
</evidence>
<dbReference type="Pfam" id="PF16197">
    <property type="entry name" value="KAsynt_C_assoc"/>
    <property type="match status" value="1"/>
</dbReference>
<reference evidence="4 5" key="1">
    <citation type="submission" date="2020-05" db="EMBL/GenBank/DDBJ databases">
        <title>Whole genome shotgun sequence of Streptomyces microflavus NBRC 13062.</title>
        <authorList>
            <person name="Komaki H."/>
            <person name="Tamura T."/>
        </authorList>
    </citation>
    <scope>NUCLEOTIDE SEQUENCE [LARGE SCALE GENOMIC DNA]</scope>
    <source>
        <strain evidence="4 5">NBRC 13062</strain>
    </source>
</reference>
<evidence type="ECO:0000313" key="5">
    <source>
        <dbReference type="Proteomes" id="UP000498740"/>
    </source>
</evidence>
<dbReference type="SUPFAM" id="SSF53901">
    <property type="entry name" value="Thiolase-like"/>
    <property type="match status" value="3"/>
</dbReference>
<accession>A0A7J0CHJ1</accession>
<dbReference type="Pfam" id="PF00109">
    <property type="entry name" value="ketoacyl-synt"/>
    <property type="match status" value="2"/>
</dbReference>
<keyword evidence="2" id="KW-0597">Phosphoprotein</keyword>
<gene>
    <name evidence="4" type="ORF">Smic_04820</name>
</gene>
<proteinExistence type="predicted"/>
<dbReference type="EMBL" id="BLWD01000001">
    <property type="protein sequence ID" value="GFN01926.1"/>
    <property type="molecule type" value="Genomic_DNA"/>
</dbReference>
<evidence type="ECO:0000256" key="1">
    <source>
        <dbReference type="ARBA" id="ARBA00022450"/>
    </source>
</evidence>
<organism evidence="4 5">
    <name type="scientific">Streptomyces microflavus</name>
    <name type="common">Streptomyces lipmanii</name>
    <dbReference type="NCBI Taxonomy" id="1919"/>
    <lineage>
        <taxon>Bacteria</taxon>
        <taxon>Bacillati</taxon>
        <taxon>Actinomycetota</taxon>
        <taxon>Actinomycetes</taxon>
        <taxon>Kitasatosporales</taxon>
        <taxon>Streptomycetaceae</taxon>
        <taxon>Streptomyces</taxon>
    </lineage>
</organism>
<evidence type="ECO:0000256" key="2">
    <source>
        <dbReference type="ARBA" id="ARBA00022553"/>
    </source>
</evidence>
<dbReference type="GO" id="GO:0005886">
    <property type="term" value="C:plasma membrane"/>
    <property type="evidence" value="ECO:0007669"/>
    <property type="project" value="TreeGrafter"/>
</dbReference>
<protein>
    <recommendedName>
        <fullName evidence="3">Ketosynthase family 3 (KS3) domain-containing protein</fullName>
    </recommendedName>
</protein>
<dbReference type="InterPro" id="IPR020841">
    <property type="entry name" value="PKS_Beta-ketoAc_synthase_dom"/>
</dbReference>
<dbReference type="Gene3D" id="3.40.47.10">
    <property type="match status" value="2"/>
</dbReference>
<comment type="caution">
    <text evidence="4">The sequence shown here is derived from an EMBL/GenBank/DDBJ whole genome shotgun (WGS) entry which is preliminary data.</text>
</comment>
<feature type="domain" description="Ketosynthase family 3 (KS3)" evidence="3">
    <location>
        <begin position="476"/>
        <end position="936"/>
    </location>
</feature>
<dbReference type="InterPro" id="IPR016039">
    <property type="entry name" value="Thiolase-like"/>
</dbReference>
<dbReference type="SMART" id="SM00825">
    <property type="entry name" value="PKS_KS"/>
    <property type="match status" value="2"/>
</dbReference>
<dbReference type="Pfam" id="PF00698">
    <property type="entry name" value="Acyl_transf_1"/>
    <property type="match status" value="1"/>
</dbReference>
<dbReference type="GO" id="GO:0071770">
    <property type="term" value="P:DIM/DIP cell wall layer assembly"/>
    <property type="evidence" value="ECO:0007669"/>
    <property type="project" value="TreeGrafter"/>
</dbReference>
<sequence length="1392" mass="148954">MQFEPIAIVAADCRLPGAGRLKDFYGNNRRGVCSIREADEAFWDGCEVYDKDAGGHTNTSYTNLGGFLDPWQLDPSTFRIAPRVIERMDPVHTLGMELAHRIISRVEESGPLPRDETAVIVANVAGGSTSRVNANMKVQTERWAAAVRRSEPGLADVLDEVQKRERERYADKREDLALNGESGTIGGRIANYFDLRGTHYGIDAACGSSLAAVHSACMGLHQGEFDAVLVAAVGILTPDIFVVNSAARTVSRDGAFPFGSAANGLVPGEGGVGMLLMRLADARREGRPVLGVIRSIGHSTNGRTTSTWAPSAEAEERAIRGAFDGMPFGMEDIDYVEAHGTSTLAGDGAELAAMTRTYGAIPRSRPLPFGSAKSLVGHTVESAGLVGILRGLFLFESGRLPPTVNVDELRLEAAEAADRLRLQRSTEPLTRVPGRPWRIGVSAFGYGGINYHLVLEQPEGQGAALPRINSARRPERVPIAITAVEAVQPDAADADTFWRNLRAGLASSRNLRMRVPSLELDLEDAGLKRQADHLRNAALTDVPHTVDNARFRILPKQVPDLTDEYLVLLSCAANLSTAVERAMASVDPTRAGCIVGQLPDSDREFELMQSLRFMPWLRRLRSLARARGIEAPWATLRDDLWNDPALDLHAVNQDTSVAGFGSTLASSLASSFDLRGKSYAVRAACATGLAALSLSVQELRQRTLDFVLCGAVGMGVGLVNHSALASIRALSGTGAGRPYDDQGDGFIMGGGAGLLCLKRLADAERDGDPILAVVREVRGGSDGKGRSLLAPNAAGRRFAMERTYRTAGLDPASVSYVEGHGAATALGDQSEVEALSDALANKETVFLGSVKGNVGHQKAAAGMTSVIKTVLCLHKSELVPTPGFEKPHGALELERRRFQVLTEARPWPAPRDGAPRRAAVNAFGLGGINYHAVLEEHVPTQSGQRRADRATVREVGPAHTVGVWTAAGSAEMLRALAAFAEHGEAPPLPAPSHTHRVAIDAGTGPEADQVLRERVHRYLATGPEALTPGQWDSMGVFTGRMDTSPGRVCRLYPGQGSQYAGMLREAAPAVDGTEGRVRAAAEVLAAQVPGLLDAFWRSEPRASEQWLSRTENCQVATLVASTVLGDWLNALGVPADFHLGHSFGEVSALTAAGALSFEDALRTAHRRGIIAGQARGGPPQSMAVLFTSAAEGARLIGDDEADVVIANWNSRRQIVLAGRAAAVTRVLGRATDEQIEGRTLPIECAFHSPLLREAVPEYREFLGSVPLTAPSAPVYETRTSRPYPKDAEPDRIRQSLADQYVLPVYYETMIRDAYDRGARVFVEAGPKRALSSLVTDNLGVTAEGIRTVHLLHPKGGELSQLRRASAQLWAIGMTDVAPCHAVTTREVATCSA</sequence>
<dbReference type="PANTHER" id="PTHR43775">
    <property type="entry name" value="FATTY ACID SYNTHASE"/>
    <property type="match status" value="1"/>
</dbReference>
<evidence type="ECO:0000259" key="3">
    <source>
        <dbReference type="PROSITE" id="PS52004"/>
    </source>
</evidence>
<dbReference type="InterPro" id="IPR014031">
    <property type="entry name" value="Ketoacyl_synth_C"/>
</dbReference>
<dbReference type="InterPro" id="IPR001227">
    <property type="entry name" value="Ac_transferase_dom_sf"/>
</dbReference>
<dbReference type="RefSeq" id="WP_078657393.1">
    <property type="nucleotide sequence ID" value="NZ_BMUG01000008.1"/>
</dbReference>
<dbReference type="Proteomes" id="UP000498740">
    <property type="component" value="Unassembled WGS sequence"/>
</dbReference>
<keyword evidence="1" id="KW-0596">Phosphopantetheine</keyword>
<dbReference type="InterPro" id="IPR014030">
    <property type="entry name" value="Ketoacyl_synth_N"/>
</dbReference>
<dbReference type="PANTHER" id="PTHR43775:SF37">
    <property type="entry name" value="SI:DKEY-61P9.11"/>
    <property type="match status" value="1"/>
</dbReference>
<dbReference type="InterPro" id="IPR050091">
    <property type="entry name" value="PKS_NRPS_Biosynth_Enz"/>
</dbReference>
<dbReference type="GO" id="GO:0004312">
    <property type="term" value="F:fatty acid synthase activity"/>
    <property type="evidence" value="ECO:0007669"/>
    <property type="project" value="TreeGrafter"/>
</dbReference>
<dbReference type="GO" id="GO:0006633">
    <property type="term" value="P:fatty acid biosynthetic process"/>
    <property type="evidence" value="ECO:0007669"/>
    <property type="project" value="TreeGrafter"/>
</dbReference>
<dbReference type="InterPro" id="IPR014043">
    <property type="entry name" value="Acyl_transferase_dom"/>
</dbReference>
<dbReference type="Gene3D" id="3.30.70.250">
    <property type="entry name" value="Malonyl-CoA ACP transacylase, ACP-binding"/>
    <property type="match status" value="1"/>
</dbReference>
<dbReference type="GO" id="GO:0005737">
    <property type="term" value="C:cytoplasm"/>
    <property type="evidence" value="ECO:0007669"/>
    <property type="project" value="TreeGrafter"/>
</dbReference>
<dbReference type="Pfam" id="PF02801">
    <property type="entry name" value="Ketoacyl-synt_C"/>
    <property type="match status" value="2"/>
</dbReference>
<dbReference type="InterPro" id="IPR032821">
    <property type="entry name" value="PKS_assoc"/>
</dbReference>
<dbReference type="InterPro" id="IPR016036">
    <property type="entry name" value="Malonyl_transacylase_ACP-bd"/>
</dbReference>
<dbReference type="SUPFAM" id="SSF52151">
    <property type="entry name" value="FabD/lysophospholipase-like"/>
    <property type="match status" value="1"/>
</dbReference>